<dbReference type="Gene3D" id="3.40.50.1820">
    <property type="entry name" value="alpha/beta hydrolase"/>
    <property type="match status" value="1"/>
</dbReference>
<dbReference type="InterPro" id="IPR036736">
    <property type="entry name" value="ACP-like_sf"/>
</dbReference>
<dbReference type="Pfam" id="PF14765">
    <property type="entry name" value="PS-DH"/>
    <property type="match status" value="1"/>
</dbReference>
<dbReference type="Pfam" id="PF08659">
    <property type="entry name" value="KR"/>
    <property type="match status" value="1"/>
</dbReference>
<keyword evidence="4" id="KW-0597">Phosphoprotein</keyword>
<dbReference type="Pfam" id="PF21089">
    <property type="entry name" value="PKS_DH_N"/>
    <property type="match status" value="1"/>
</dbReference>
<evidence type="ECO:0000256" key="7">
    <source>
        <dbReference type="ARBA" id="ARBA00023268"/>
    </source>
</evidence>
<proteinExistence type="predicted"/>
<dbReference type="Pfam" id="PF00550">
    <property type="entry name" value="PP-binding"/>
    <property type="match status" value="1"/>
</dbReference>
<dbReference type="InterPro" id="IPR006162">
    <property type="entry name" value="Ppantetheine_attach_site"/>
</dbReference>
<dbReference type="InterPro" id="IPR014031">
    <property type="entry name" value="Ketoacyl_synth_C"/>
</dbReference>
<dbReference type="Gene3D" id="3.40.47.10">
    <property type="match status" value="1"/>
</dbReference>
<dbReference type="InterPro" id="IPR016039">
    <property type="entry name" value="Thiolase-like"/>
</dbReference>
<dbReference type="SUPFAM" id="SSF53901">
    <property type="entry name" value="Thiolase-like"/>
    <property type="match status" value="1"/>
</dbReference>
<comment type="cofactor">
    <cofactor evidence="1">
        <name>pantetheine 4'-phosphate</name>
        <dbReference type="ChEBI" id="CHEBI:47942"/>
    </cofactor>
</comment>
<evidence type="ECO:0000256" key="1">
    <source>
        <dbReference type="ARBA" id="ARBA00001957"/>
    </source>
</evidence>
<protein>
    <submittedName>
        <fullName evidence="13">SDR family NAD(P)-dependent oxidoreductase</fullName>
    </submittedName>
</protein>
<dbReference type="SUPFAM" id="SSF55048">
    <property type="entry name" value="Probable ACP-binding domain of malonyl-CoA ACP transacylase"/>
    <property type="match status" value="1"/>
</dbReference>
<dbReference type="InterPro" id="IPR009081">
    <property type="entry name" value="PP-bd_ACP"/>
</dbReference>
<dbReference type="SMART" id="SM00825">
    <property type="entry name" value="PKS_KS"/>
    <property type="match status" value="1"/>
</dbReference>
<dbReference type="GO" id="GO:0004315">
    <property type="term" value="F:3-oxoacyl-[acyl-carrier-protein] synthase activity"/>
    <property type="evidence" value="ECO:0007669"/>
    <property type="project" value="InterPro"/>
</dbReference>
<evidence type="ECO:0000313" key="13">
    <source>
        <dbReference type="EMBL" id="KAB1979587.1"/>
    </source>
</evidence>
<keyword evidence="14" id="KW-1185">Reference proteome</keyword>
<keyword evidence="6" id="KW-0045">Antibiotic biosynthesis</keyword>
<keyword evidence="3" id="KW-0596">Phosphopantetheine</keyword>
<evidence type="ECO:0000259" key="10">
    <source>
        <dbReference type="PROSITE" id="PS50075"/>
    </source>
</evidence>
<feature type="active site" description="Proton donor; for dehydratase activity" evidence="9">
    <location>
        <position position="1086"/>
    </location>
</feature>
<keyword evidence="5" id="KW-0808">Transferase</keyword>
<accession>A0A7J5D6G5</accession>
<dbReference type="Gene3D" id="3.40.366.10">
    <property type="entry name" value="Malonyl-Coenzyme A Acyl Carrier Protein, domain 2"/>
    <property type="match status" value="1"/>
</dbReference>
<dbReference type="InterPro" id="IPR020841">
    <property type="entry name" value="PKS_Beta-ketoAc_synthase_dom"/>
</dbReference>
<feature type="region of interest" description="C-terminal hotdog fold" evidence="9">
    <location>
        <begin position="1031"/>
        <end position="1162"/>
    </location>
</feature>
<dbReference type="PROSITE" id="PS00012">
    <property type="entry name" value="PHOSPHOPANTETHEINE"/>
    <property type="match status" value="1"/>
</dbReference>
<organism evidence="13 14">
    <name type="scientific">Streptomyces triticiradicis</name>
    <dbReference type="NCBI Taxonomy" id="2651189"/>
    <lineage>
        <taxon>Bacteria</taxon>
        <taxon>Bacillati</taxon>
        <taxon>Actinomycetota</taxon>
        <taxon>Actinomycetes</taxon>
        <taxon>Kitasatosporales</taxon>
        <taxon>Streptomycetaceae</taxon>
        <taxon>Streptomyces</taxon>
    </lineage>
</organism>
<dbReference type="Gene3D" id="3.40.50.720">
    <property type="entry name" value="NAD(P)-binding Rossmann-like Domain"/>
    <property type="match status" value="1"/>
</dbReference>
<dbReference type="InterPro" id="IPR001227">
    <property type="entry name" value="Ac_transferase_dom_sf"/>
</dbReference>
<gene>
    <name evidence="13" type="ORF">F8144_35885</name>
</gene>
<comment type="pathway">
    <text evidence="2">Antibiotic biosynthesis.</text>
</comment>
<dbReference type="GO" id="GO:0033068">
    <property type="term" value="P:macrolide biosynthetic process"/>
    <property type="evidence" value="ECO:0007669"/>
    <property type="project" value="UniProtKB-ARBA"/>
</dbReference>
<dbReference type="InterPro" id="IPR015083">
    <property type="entry name" value="NorB/c/GfsB-D-like_docking"/>
</dbReference>
<dbReference type="Gene3D" id="3.30.70.3290">
    <property type="match status" value="1"/>
</dbReference>
<dbReference type="GO" id="GO:0006633">
    <property type="term" value="P:fatty acid biosynthetic process"/>
    <property type="evidence" value="ECO:0007669"/>
    <property type="project" value="InterPro"/>
</dbReference>
<dbReference type="PROSITE" id="PS52004">
    <property type="entry name" value="KS3_2"/>
    <property type="match status" value="1"/>
</dbReference>
<dbReference type="Proteomes" id="UP000442990">
    <property type="component" value="Unassembled WGS sequence"/>
</dbReference>
<evidence type="ECO:0000313" key="14">
    <source>
        <dbReference type="Proteomes" id="UP000442990"/>
    </source>
</evidence>
<dbReference type="InterPro" id="IPR050091">
    <property type="entry name" value="PKS_NRPS_Biosynth_Enz"/>
</dbReference>
<dbReference type="InterPro" id="IPR020802">
    <property type="entry name" value="TesA-like"/>
</dbReference>
<dbReference type="InterPro" id="IPR014030">
    <property type="entry name" value="Ketoacyl_synth_N"/>
</dbReference>
<dbReference type="GO" id="GO:0004312">
    <property type="term" value="F:fatty acid synthase activity"/>
    <property type="evidence" value="ECO:0007669"/>
    <property type="project" value="TreeGrafter"/>
</dbReference>
<evidence type="ECO:0000259" key="11">
    <source>
        <dbReference type="PROSITE" id="PS52004"/>
    </source>
</evidence>
<dbReference type="PANTHER" id="PTHR43775">
    <property type="entry name" value="FATTY ACID SYNTHASE"/>
    <property type="match status" value="1"/>
</dbReference>
<feature type="domain" description="Carrier" evidence="10">
    <location>
        <begin position="1623"/>
        <end position="1698"/>
    </location>
</feature>
<dbReference type="Gene3D" id="1.10.1200.10">
    <property type="entry name" value="ACP-like"/>
    <property type="match status" value="1"/>
</dbReference>
<feature type="active site" description="Proton acceptor; for dehydratase activity" evidence="9">
    <location>
        <position position="930"/>
    </location>
</feature>
<dbReference type="InterPro" id="IPR014043">
    <property type="entry name" value="Acyl_transferase_dom"/>
</dbReference>
<dbReference type="InterPro" id="IPR020807">
    <property type="entry name" value="PKS_DH"/>
</dbReference>
<dbReference type="InterPro" id="IPR049551">
    <property type="entry name" value="PKS_DH_C"/>
</dbReference>
<feature type="domain" description="Ketosynthase family 3 (KS3)" evidence="11">
    <location>
        <begin position="33"/>
        <end position="454"/>
    </location>
</feature>
<dbReference type="Gene3D" id="3.10.129.110">
    <property type="entry name" value="Polyketide synthase dehydratase"/>
    <property type="match status" value="1"/>
</dbReference>
<dbReference type="PROSITE" id="PS00606">
    <property type="entry name" value="KS3_1"/>
    <property type="match status" value="1"/>
</dbReference>
<evidence type="ECO:0000256" key="2">
    <source>
        <dbReference type="ARBA" id="ARBA00004792"/>
    </source>
</evidence>
<dbReference type="InterPro" id="IPR049900">
    <property type="entry name" value="PKS_mFAS_DH"/>
</dbReference>
<reference evidence="13 14" key="1">
    <citation type="submission" date="2019-09" db="EMBL/GenBank/DDBJ databases">
        <title>Isolation and identification of active actinomycetes.</title>
        <authorList>
            <person name="Yu Z."/>
            <person name="Han C."/>
            <person name="Yu B."/>
        </authorList>
    </citation>
    <scope>NUCLEOTIDE SEQUENCE [LARGE SCALE GENOMIC DNA]</scope>
    <source>
        <strain evidence="13 14">NEAU-H2</strain>
    </source>
</reference>
<dbReference type="InterPro" id="IPR049552">
    <property type="entry name" value="PKS_DH_N"/>
</dbReference>
<dbReference type="InterPro" id="IPR032821">
    <property type="entry name" value="PKS_assoc"/>
</dbReference>
<dbReference type="InterPro" id="IPR013968">
    <property type="entry name" value="PKS_KR"/>
</dbReference>
<dbReference type="FunFam" id="3.40.47.10:FF:000019">
    <property type="entry name" value="Polyketide synthase type I"/>
    <property type="match status" value="1"/>
</dbReference>
<dbReference type="PROSITE" id="PS50075">
    <property type="entry name" value="CARRIER"/>
    <property type="match status" value="1"/>
</dbReference>
<evidence type="ECO:0000256" key="3">
    <source>
        <dbReference type="ARBA" id="ARBA00022450"/>
    </source>
</evidence>
<dbReference type="InterPro" id="IPR042104">
    <property type="entry name" value="PKS_dehydratase_sf"/>
</dbReference>
<dbReference type="CDD" id="cd00833">
    <property type="entry name" value="PKS"/>
    <property type="match status" value="1"/>
</dbReference>
<dbReference type="PANTHER" id="PTHR43775:SF51">
    <property type="entry name" value="INACTIVE PHENOLPHTHIOCEROL SYNTHESIS POLYKETIDE SYNTHASE TYPE I PKS1-RELATED"/>
    <property type="match status" value="1"/>
</dbReference>
<evidence type="ECO:0000256" key="6">
    <source>
        <dbReference type="ARBA" id="ARBA00023194"/>
    </source>
</evidence>
<dbReference type="InterPro" id="IPR016035">
    <property type="entry name" value="Acyl_Trfase/lysoPLipase"/>
</dbReference>
<keyword evidence="8" id="KW-0012">Acyltransferase</keyword>
<dbReference type="SUPFAM" id="SSF51735">
    <property type="entry name" value="NAD(P)-binding Rossmann-fold domains"/>
    <property type="match status" value="2"/>
</dbReference>
<dbReference type="Pfam" id="PF00109">
    <property type="entry name" value="ketoacyl-synt"/>
    <property type="match status" value="1"/>
</dbReference>
<dbReference type="Pfam" id="PF16197">
    <property type="entry name" value="KAsynt_C_assoc"/>
    <property type="match status" value="1"/>
</dbReference>
<dbReference type="SMART" id="SM00822">
    <property type="entry name" value="PKS_KR"/>
    <property type="match status" value="1"/>
</dbReference>
<dbReference type="InterPro" id="IPR057326">
    <property type="entry name" value="KR_dom"/>
</dbReference>
<dbReference type="SMART" id="SM00823">
    <property type="entry name" value="PKS_PP"/>
    <property type="match status" value="1"/>
</dbReference>
<dbReference type="InterPro" id="IPR016036">
    <property type="entry name" value="Malonyl_transacylase_ACP-bd"/>
</dbReference>
<dbReference type="CDD" id="cd08956">
    <property type="entry name" value="KR_3_FAS_SDR_x"/>
    <property type="match status" value="1"/>
</dbReference>
<dbReference type="Pfam" id="PF02801">
    <property type="entry name" value="Ketoacyl-synt_C"/>
    <property type="match status" value="1"/>
</dbReference>
<dbReference type="SUPFAM" id="SSF52151">
    <property type="entry name" value="FabD/lysophospholipase-like"/>
    <property type="match status" value="1"/>
</dbReference>
<dbReference type="EMBL" id="WBKG01000041">
    <property type="protein sequence ID" value="KAB1979587.1"/>
    <property type="molecule type" value="Genomic_DNA"/>
</dbReference>
<evidence type="ECO:0000259" key="12">
    <source>
        <dbReference type="PROSITE" id="PS52019"/>
    </source>
</evidence>
<feature type="region of interest" description="N-terminal hotdog fold" evidence="9">
    <location>
        <begin position="899"/>
        <end position="1021"/>
    </location>
</feature>
<dbReference type="SMART" id="SM00827">
    <property type="entry name" value="PKS_AT"/>
    <property type="match status" value="1"/>
</dbReference>
<dbReference type="Pfam" id="PF08990">
    <property type="entry name" value="Docking"/>
    <property type="match status" value="1"/>
</dbReference>
<evidence type="ECO:0000256" key="4">
    <source>
        <dbReference type="ARBA" id="ARBA00022553"/>
    </source>
</evidence>
<dbReference type="SMART" id="SM00824">
    <property type="entry name" value="PKS_TE"/>
    <property type="match status" value="1"/>
</dbReference>
<dbReference type="InterPro" id="IPR029058">
    <property type="entry name" value="AB_hydrolase_fold"/>
</dbReference>
<dbReference type="InterPro" id="IPR001031">
    <property type="entry name" value="Thioesterase"/>
</dbReference>
<name>A0A7J5D6G5_9ACTN</name>
<dbReference type="Pfam" id="PF00975">
    <property type="entry name" value="Thioesterase"/>
    <property type="match status" value="1"/>
</dbReference>
<dbReference type="InterPro" id="IPR036291">
    <property type="entry name" value="NAD(P)-bd_dom_sf"/>
</dbReference>
<evidence type="ECO:0000256" key="9">
    <source>
        <dbReference type="PROSITE-ProRule" id="PRU01363"/>
    </source>
</evidence>
<dbReference type="InterPro" id="IPR020806">
    <property type="entry name" value="PKS_PP-bd"/>
</dbReference>
<keyword evidence="7" id="KW-0511">Multifunctional enzyme</keyword>
<dbReference type="PROSITE" id="PS52019">
    <property type="entry name" value="PKS_MFAS_DH"/>
    <property type="match status" value="1"/>
</dbReference>
<dbReference type="SMART" id="SM00826">
    <property type="entry name" value="PKS_DH"/>
    <property type="match status" value="1"/>
</dbReference>
<comment type="caution">
    <text evidence="13">The sequence shown here is derived from an EMBL/GenBank/DDBJ whole genome shotgun (WGS) entry which is preliminary data.</text>
</comment>
<dbReference type="GO" id="GO:0031177">
    <property type="term" value="F:phosphopantetheine binding"/>
    <property type="evidence" value="ECO:0007669"/>
    <property type="project" value="InterPro"/>
</dbReference>
<sequence>MADDTKLVEYLKWVTADLHRTRRRLEEAESGHHEPVAIVGMACRFPGGVTTPEQLWELVADGREGIVPFPADRGWDLDLLSGGGPGHSATLRGGFLHDVAGFDAAFFGISPREAVVLDPQQRLLLQTSWEAFERAGIDPASLRGSRTAVFAGTDGQDYASLVLDSVEDAEGHAGTGIAASAIAGRLSYTFGLEGPAVTVDTACSSSLVALHLAAQALRAGECDLALAGGVTVMSTALRFAGFTRQGALASDGRCKAFADAADGTGWSEGVGMFVVEKLSDAQRLGHPVWAVVRGSAVNQDGASNGFTAPNGPSQQRVIQQALAGAGLTAGDVDVVEAHGTGTRLGDPIEAQSLLATYGQDRERPVLLGSVKSNIGHTQAAAGAAGVIKMVMAMRHGVVPRTLHVDAPSSHVDWTQGAVELATVATPWPETGRPRRAGVSSFGVSGTNAHAVLEQAPPQDPAENAPETSVIPWALSAKTAAALRDQVTALVERVRREPDRCAADVAAALAARSRFEHRVVATGRTRRDLADALSAWAADGAARGVVAGTVRRGRLGIVFTGQGSQRLGMGRELYERFPVFAEAFDAVVTELGTEVRDVMWGGDAEVLDLTRWSQPALFALEVALYRLVESWGVRPDVVGGHSLGEITAAHVAGVLSLSDACRLVTARAELMGALPEGGAMLAVSAAEADVAAVLGEGAAVAAVNGPAATVVAGGTEAVERVAAAAAERGWKHRRLPVSHAFHSALMEPMLDGFAAAVAGLTFARPTIGLVSGAPTDPAYWVRHVREPVRFMETVTTMAEDGVTTFMELGPDGTLSAMIAATVDTAATVPVLRPDRPEEETAVTALATLHTRGVAVDLRTVLPPARSADLPTYPFQNVRYWPQARSAAADVTGAGLGPVAHPLLGAAVELADGDTVLTGRLSLRTHPWLADHVVAGAVALPATAFAELAFRAADEVGCDTVEELTVAAPLGLPGTGSVAVQVRVAADDGRGRRHVGVFSRRDTVGAAWLPHATGTLTTRGATGAPLEWPPRDAESVDIGAHYDGSGYGPAFQCLREVRRAGDTVYAEVALPHSAGDAADFGVHPALLDSAVQAVAFLPEAAGRVLAPFSWEGASLHASGPALLRVAISSLGGDAVSIRAVDAAGRPVVSVASLALREPVAAGPVRPESDWLFRLDWTPVDVAPVPGRRWAVLGADTFGLGAALARAGCDVLGHGGTADAVLATRPDLVVAPVTGDSVQDATASALDLLTSWLADERADDVPLVLVTSGAVTGADVPAAGAWGLVRAAQAENPGRFLLLDVDDTEASRLLVAAAPGLLDEDETQAVLTDGVAAVARLARFGGAPEPRAWDPDGTVLITGGTGGLGSALARHLVAERDVRKLLLVGRRGPKAPGARELAAELTEQGADVTLVACDMSDRDAVAALLAEHPVRAVVHTAGVLDDGVIGTLTPDRLAAVLRPKVDAAQHLDELVGDVDVFVLYSSLSGVMGGAGQGNYAAANAALDAVAARRRAAGRPALSLAWGAWAQDAGMTGALSQAEMRRMANSGSMPLTVAQGMALFDAASATDEALLVPLAVKPGAKGGPATHPILRGLLRAPRRRAAADASEVSTATLRERLSGLSAADQHTVLSELVVGYAAAVLGHADASGMDPERDFLEAGFDSLMSVELRNRLADTVGLRLPSTVVLDHKTPAELARWLRGRLADHIGPAPAAASGRSDDTVGTLYFDAVRAGKVDEGWELLKAVALTRPLFEAPAELEELPRPVTLADGPTEPRLICISSPVSVGGAHQYARLAAHFRGDRGVQALPLAGFAAGESLPGSARAITRAAAESVLHASDGDPFVLVGHSSGGALALAVAGLLESMWGVRADGVIMLDTLSLRHEHGDSVDYRQLARRFMGETDSATVTVDSNRLSAMAHYLNRMSALDVPPTTAPTLLVRCSVPLLGDPDTRVEHGQQELLVPAGTVRTIDADHFSLAQRDSHVTAAVMKEWLATL</sequence>
<feature type="domain" description="PKS/mFAS DH" evidence="12">
    <location>
        <begin position="899"/>
        <end position="1162"/>
    </location>
</feature>
<dbReference type="Pfam" id="PF00698">
    <property type="entry name" value="Acyl_transf_1"/>
    <property type="match status" value="1"/>
</dbReference>
<evidence type="ECO:0000256" key="5">
    <source>
        <dbReference type="ARBA" id="ARBA00022679"/>
    </source>
</evidence>
<dbReference type="SUPFAM" id="SSF53474">
    <property type="entry name" value="alpha/beta-Hydrolases"/>
    <property type="match status" value="1"/>
</dbReference>
<evidence type="ECO:0000256" key="8">
    <source>
        <dbReference type="ARBA" id="ARBA00023315"/>
    </source>
</evidence>
<dbReference type="InterPro" id="IPR018201">
    <property type="entry name" value="Ketoacyl_synth_AS"/>
</dbReference>